<gene>
    <name evidence="1" type="primary">tal</name>
    <name evidence="1" type="ORF">NHU_00445</name>
</gene>
<name>A0A0D6AY99_RHOSU</name>
<sequence>MPLKCVSPALLEHSYSGAVTNWGSWRDCYEAAPRDLPAVHDLARFRKFAHEYGLLRGLTTNRRLELREWLLKEKRMERLVADPCGNGVDGACVALQADGFRNERSLLSKLATFADPVNFIPYDRFAVAGLATLTGQPKSAVARSYRNYLGMVHSLRDGDLGEVFDKFIATAQVPTKNVAGFKLRMIDDYLMQVGQRWSATAPSIAHQAPNSAKGSLSL</sequence>
<dbReference type="Proteomes" id="UP000064912">
    <property type="component" value="Chromosome"/>
</dbReference>
<accession>A0A0D6AY99</accession>
<organism evidence="1 2">
    <name type="scientific">Rhodovulum sulfidophilum</name>
    <name type="common">Rhodobacter sulfidophilus</name>
    <dbReference type="NCBI Taxonomy" id="35806"/>
    <lineage>
        <taxon>Bacteria</taxon>
        <taxon>Pseudomonadati</taxon>
        <taxon>Pseudomonadota</taxon>
        <taxon>Alphaproteobacteria</taxon>
        <taxon>Rhodobacterales</taxon>
        <taxon>Paracoccaceae</taxon>
        <taxon>Rhodovulum</taxon>
    </lineage>
</organism>
<dbReference type="KEGG" id="rsu:NHU_00445"/>
<proteinExistence type="predicted"/>
<evidence type="ECO:0000313" key="1">
    <source>
        <dbReference type="EMBL" id="BAQ67615.1"/>
    </source>
</evidence>
<reference evidence="1 2" key="1">
    <citation type="submission" date="2015-02" db="EMBL/GenBank/DDBJ databases">
        <title>Genome sequene of Rhodovulum sulfidophilum DSM 2351.</title>
        <authorList>
            <person name="Nagao N."/>
        </authorList>
    </citation>
    <scope>NUCLEOTIDE SEQUENCE [LARGE SCALE GENOMIC DNA]</scope>
    <source>
        <strain evidence="1 2">DSM 2351</strain>
    </source>
</reference>
<dbReference type="AlphaFoldDB" id="A0A0D6AY99"/>
<protein>
    <submittedName>
        <fullName evidence="1">Probable transaldolase</fullName>
    </submittedName>
</protein>
<dbReference type="PATRIC" id="fig|35806.4.peg.456"/>
<evidence type="ECO:0000313" key="2">
    <source>
        <dbReference type="Proteomes" id="UP000064912"/>
    </source>
</evidence>
<dbReference type="EMBL" id="AP014800">
    <property type="protein sequence ID" value="BAQ67615.1"/>
    <property type="molecule type" value="Genomic_DNA"/>
</dbReference>